<evidence type="ECO:0000313" key="2">
    <source>
        <dbReference type="Proteomes" id="UP001174909"/>
    </source>
</evidence>
<comment type="caution">
    <text evidence="1">The sequence shown here is derived from an EMBL/GenBank/DDBJ whole genome shotgun (WGS) entry which is preliminary data.</text>
</comment>
<proteinExistence type="predicted"/>
<organism evidence="1 2">
    <name type="scientific">Geodia barretti</name>
    <name type="common">Barrett's horny sponge</name>
    <dbReference type="NCBI Taxonomy" id="519541"/>
    <lineage>
        <taxon>Eukaryota</taxon>
        <taxon>Metazoa</taxon>
        <taxon>Porifera</taxon>
        <taxon>Demospongiae</taxon>
        <taxon>Heteroscleromorpha</taxon>
        <taxon>Tetractinellida</taxon>
        <taxon>Astrophorina</taxon>
        <taxon>Geodiidae</taxon>
        <taxon>Geodia</taxon>
    </lineage>
</organism>
<dbReference type="CDD" id="cd01670">
    <property type="entry name" value="Death"/>
    <property type="match status" value="1"/>
</dbReference>
<evidence type="ECO:0008006" key="3">
    <source>
        <dbReference type="Google" id="ProtNLM"/>
    </source>
</evidence>
<sequence>MNQQCQAVLRNKQKLVDTLRSTADAEESLLTAFQIKNWLGGIVKAEAMPLITQAINQIKLEEKNYEVFIGMLQDIPGMNVVIKLITDMCPLSSTGDVDETQPTTAAASGPPTLQELKKLGFFERVGVNYQNFGIFLLDDKFGARVKTLAAPHQLNSEPILKAILNEWYEGKGQPVTWGVLIACLRDCTLNALASDIEKYVATLE</sequence>
<gene>
    <name evidence="1" type="ORF">GBAR_LOCUS30811</name>
</gene>
<dbReference type="Proteomes" id="UP001174909">
    <property type="component" value="Unassembled WGS sequence"/>
</dbReference>
<reference evidence="1" key="1">
    <citation type="submission" date="2023-03" db="EMBL/GenBank/DDBJ databases">
        <authorList>
            <person name="Steffen K."/>
            <person name="Cardenas P."/>
        </authorList>
    </citation>
    <scope>NUCLEOTIDE SEQUENCE</scope>
</reference>
<dbReference type="EMBL" id="CASHTH010004369">
    <property type="protein sequence ID" value="CAI8056552.1"/>
    <property type="molecule type" value="Genomic_DNA"/>
</dbReference>
<protein>
    <recommendedName>
        <fullName evidence="3">Death domain-containing protein</fullName>
    </recommendedName>
</protein>
<name>A0AA35TZ76_GEOBA</name>
<dbReference type="AlphaFoldDB" id="A0AA35TZ76"/>
<accession>A0AA35TZ76</accession>
<evidence type="ECO:0000313" key="1">
    <source>
        <dbReference type="EMBL" id="CAI8056552.1"/>
    </source>
</evidence>
<keyword evidence="2" id="KW-1185">Reference proteome</keyword>